<sequence>MPCVSPSPTCIRGRRGHPPRPIHRATVVLPAVHAFGGEPRQVQIVRVVADRLLVPPYETFAGNRASSRKE</sequence>
<protein>
    <submittedName>
        <fullName evidence="1">Uncharacterized protein</fullName>
    </submittedName>
</protein>
<evidence type="ECO:0000313" key="2">
    <source>
        <dbReference type="Proteomes" id="UP000028725"/>
    </source>
</evidence>
<dbReference type="STRING" id="394096.DB31_5954"/>
<evidence type="ECO:0000313" key="1">
    <source>
        <dbReference type="EMBL" id="KFE60615.1"/>
    </source>
</evidence>
<dbReference type="AlphaFoldDB" id="A0A085VYV2"/>
<accession>A0A085VYV2</accession>
<proteinExistence type="predicted"/>
<organism evidence="1 2">
    <name type="scientific">Hyalangium minutum</name>
    <dbReference type="NCBI Taxonomy" id="394096"/>
    <lineage>
        <taxon>Bacteria</taxon>
        <taxon>Pseudomonadati</taxon>
        <taxon>Myxococcota</taxon>
        <taxon>Myxococcia</taxon>
        <taxon>Myxococcales</taxon>
        <taxon>Cystobacterineae</taxon>
        <taxon>Archangiaceae</taxon>
        <taxon>Hyalangium</taxon>
    </lineage>
</organism>
<reference evidence="1 2" key="1">
    <citation type="submission" date="2014-04" db="EMBL/GenBank/DDBJ databases">
        <title>Genome assembly of Hyalangium minutum DSM 14724.</title>
        <authorList>
            <person name="Sharma G."/>
            <person name="Subramanian S."/>
        </authorList>
    </citation>
    <scope>NUCLEOTIDE SEQUENCE [LARGE SCALE GENOMIC DNA]</scope>
    <source>
        <strain evidence="1 2">DSM 14724</strain>
    </source>
</reference>
<dbReference type="EMBL" id="JMCB01000030">
    <property type="protein sequence ID" value="KFE60615.1"/>
    <property type="molecule type" value="Genomic_DNA"/>
</dbReference>
<keyword evidence="2" id="KW-1185">Reference proteome</keyword>
<dbReference type="Proteomes" id="UP000028725">
    <property type="component" value="Unassembled WGS sequence"/>
</dbReference>
<name>A0A085VYV2_9BACT</name>
<gene>
    <name evidence="1" type="ORF">DB31_5954</name>
</gene>
<comment type="caution">
    <text evidence="1">The sequence shown here is derived from an EMBL/GenBank/DDBJ whole genome shotgun (WGS) entry which is preliminary data.</text>
</comment>